<name>A0ABR9XDX1_9SPHI</name>
<organism evidence="1 2">
    <name type="scientific">Mucilaginibacter boryungensis</name>
    <dbReference type="NCBI Taxonomy" id="768480"/>
    <lineage>
        <taxon>Bacteria</taxon>
        <taxon>Pseudomonadati</taxon>
        <taxon>Bacteroidota</taxon>
        <taxon>Sphingobacteriia</taxon>
        <taxon>Sphingobacteriales</taxon>
        <taxon>Sphingobacteriaceae</taxon>
        <taxon>Mucilaginibacter</taxon>
    </lineage>
</organism>
<protein>
    <submittedName>
        <fullName evidence="1">Uncharacterized protein</fullName>
    </submittedName>
</protein>
<gene>
    <name evidence="1" type="ORF">IRJ18_03360</name>
</gene>
<evidence type="ECO:0000313" key="1">
    <source>
        <dbReference type="EMBL" id="MBE9665385.1"/>
    </source>
</evidence>
<proteinExistence type="predicted"/>
<keyword evidence="2" id="KW-1185">Reference proteome</keyword>
<accession>A0ABR9XDX1</accession>
<dbReference type="EMBL" id="JADFFM010000001">
    <property type="protein sequence ID" value="MBE9665385.1"/>
    <property type="molecule type" value="Genomic_DNA"/>
</dbReference>
<evidence type="ECO:0000313" key="2">
    <source>
        <dbReference type="Proteomes" id="UP000632774"/>
    </source>
</evidence>
<dbReference type="RefSeq" id="WP_194104779.1">
    <property type="nucleotide sequence ID" value="NZ_JADFFM010000001.1"/>
</dbReference>
<reference evidence="1 2" key="1">
    <citation type="submission" date="2020-10" db="EMBL/GenBank/DDBJ databases">
        <title>Mucilaginibacter mali sp. nov., isolated from rhizosphere soil of apple orchard.</title>
        <authorList>
            <person name="Lee J.-S."/>
            <person name="Kim H.S."/>
            <person name="Kim J.-S."/>
        </authorList>
    </citation>
    <scope>NUCLEOTIDE SEQUENCE [LARGE SCALE GENOMIC DNA]</scope>
    <source>
        <strain evidence="1 2">KCTC 23157</strain>
    </source>
</reference>
<dbReference type="Proteomes" id="UP000632774">
    <property type="component" value="Unassembled WGS sequence"/>
</dbReference>
<sequence length="59" mass="7075">MENLNLHDLEVIKESLSYSRKRIEEYQEHPSYEFKQQQLERINNVANKVSGLIQEQKKA</sequence>
<comment type="caution">
    <text evidence="1">The sequence shown here is derived from an EMBL/GenBank/DDBJ whole genome shotgun (WGS) entry which is preliminary data.</text>
</comment>